<evidence type="ECO:0000256" key="4">
    <source>
        <dbReference type="ARBA" id="ARBA00074102"/>
    </source>
</evidence>
<dbReference type="InterPro" id="IPR005123">
    <property type="entry name" value="Oxoglu/Fe-dep_dioxygenase_dom"/>
</dbReference>
<organism evidence="8 9">
    <name type="scientific">Lupinus luteus</name>
    <name type="common">European yellow lupine</name>
    <dbReference type="NCBI Taxonomy" id="3873"/>
    <lineage>
        <taxon>Eukaryota</taxon>
        <taxon>Viridiplantae</taxon>
        <taxon>Streptophyta</taxon>
        <taxon>Embryophyta</taxon>
        <taxon>Tracheophyta</taxon>
        <taxon>Spermatophyta</taxon>
        <taxon>Magnoliopsida</taxon>
        <taxon>eudicotyledons</taxon>
        <taxon>Gunneridae</taxon>
        <taxon>Pentapetalae</taxon>
        <taxon>rosids</taxon>
        <taxon>fabids</taxon>
        <taxon>Fabales</taxon>
        <taxon>Fabaceae</taxon>
        <taxon>Papilionoideae</taxon>
        <taxon>50 kb inversion clade</taxon>
        <taxon>genistoids sensu lato</taxon>
        <taxon>core genistoids</taxon>
        <taxon>Genisteae</taxon>
        <taxon>Lupinus</taxon>
    </lineage>
</organism>
<keyword evidence="6" id="KW-0560">Oxidoreductase</keyword>
<dbReference type="AlphaFoldDB" id="A0AAV1XCY9"/>
<dbReference type="PANTHER" id="PTHR47990">
    <property type="entry name" value="2-OXOGLUTARATE (2OG) AND FE(II)-DEPENDENT OXYGENASE SUPERFAMILY PROTEIN-RELATED"/>
    <property type="match status" value="1"/>
</dbReference>
<proteinExistence type="inferred from homology"/>
<dbReference type="Gene3D" id="2.60.120.330">
    <property type="entry name" value="B-lactam Antibiotic, Isopenicillin N Synthase, Chain"/>
    <property type="match status" value="1"/>
</dbReference>
<dbReference type="InterPro" id="IPR044861">
    <property type="entry name" value="IPNS-like_FE2OG_OXY"/>
</dbReference>
<dbReference type="InterPro" id="IPR026992">
    <property type="entry name" value="DIOX_N"/>
</dbReference>
<dbReference type="PROSITE" id="PS51471">
    <property type="entry name" value="FE2OG_OXY"/>
    <property type="match status" value="1"/>
</dbReference>
<dbReference type="Proteomes" id="UP001497480">
    <property type="component" value="Unassembled WGS sequence"/>
</dbReference>
<dbReference type="SUPFAM" id="SSF51197">
    <property type="entry name" value="Clavaminate synthase-like"/>
    <property type="match status" value="1"/>
</dbReference>
<keyword evidence="2 6" id="KW-0408">Iron</keyword>
<comment type="similarity">
    <text evidence="6">Belongs to the iron/ascorbate-dependent oxidoreductase family.</text>
</comment>
<reference evidence="8 9" key="1">
    <citation type="submission" date="2024-03" db="EMBL/GenBank/DDBJ databases">
        <authorList>
            <person name="Martinez-Hernandez J."/>
        </authorList>
    </citation>
    <scope>NUCLEOTIDE SEQUENCE [LARGE SCALE GENOMIC DNA]</scope>
</reference>
<gene>
    <name evidence="8" type="ORF">LLUT_LOCUS20238</name>
</gene>
<evidence type="ECO:0000256" key="5">
    <source>
        <dbReference type="ARBA" id="ARBA00076740"/>
    </source>
</evidence>
<dbReference type="Pfam" id="PF14226">
    <property type="entry name" value="DIOX_N"/>
    <property type="match status" value="1"/>
</dbReference>
<protein>
    <recommendedName>
        <fullName evidence="4">2-oxoglutarate-dependent dioxygenase DAO</fullName>
    </recommendedName>
    <alternativeName>
        <fullName evidence="5">Protein DIOXYGENASE FOR AUXIN OXIDATION</fullName>
    </alternativeName>
</protein>
<keyword evidence="1 6" id="KW-0479">Metal-binding</keyword>
<keyword evidence="9" id="KW-1185">Reference proteome</keyword>
<evidence type="ECO:0000256" key="3">
    <source>
        <dbReference type="ARBA" id="ARBA00054658"/>
    </source>
</evidence>
<evidence type="ECO:0000256" key="6">
    <source>
        <dbReference type="RuleBase" id="RU003682"/>
    </source>
</evidence>
<evidence type="ECO:0000313" key="9">
    <source>
        <dbReference type="Proteomes" id="UP001497480"/>
    </source>
</evidence>
<comment type="caution">
    <text evidence="8">The sequence shown here is derived from an EMBL/GenBank/DDBJ whole genome shotgun (WGS) entry which is preliminary data.</text>
</comment>
<dbReference type="InterPro" id="IPR050231">
    <property type="entry name" value="Iron_ascorbate_oxido_reductase"/>
</dbReference>
<dbReference type="FunFam" id="2.60.120.330:FF:000017">
    <property type="entry name" value="2-oxoglutarate-dependent dioxygenase DAO"/>
    <property type="match status" value="1"/>
</dbReference>
<comment type="function">
    <text evidence="3">2-oxoglutarate-dependent dioxygenase essential for auxin catabolism and maintenance of auxin homeostasis in reproductive organs. Catalyzes the irreversible oxidation of indole-3-acetic acid (IAA) to the biologically inactive 2-oxoindole-3-acetic acid (OxIAA).</text>
</comment>
<evidence type="ECO:0000256" key="2">
    <source>
        <dbReference type="ARBA" id="ARBA00023004"/>
    </source>
</evidence>
<dbReference type="InterPro" id="IPR027443">
    <property type="entry name" value="IPNS-like_sf"/>
</dbReference>
<name>A0AAV1XCY9_LUPLU</name>
<evidence type="ECO:0000259" key="7">
    <source>
        <dbReference type="PROSITE" id="PS51471"/>
    </source>
</evidence>
<dbReference type="GO" id="GO:0046872">
    <property type="term" value="F:metal ion binding"/>
    <property type="evidence" value="ECO:0007669"/>
    <property type="project" value="UniProtKB-KW"/>
</dbReference>
<evidence type="ECO:0000256" key="1">
    <source>
        <dbReference type="ARBA" id="ARBA00022723"/>
    </source>
</evidence>
<dbReference type="Pfam" id="PF03171">
    <property type="entry name" value="2OG-FeII_Oxy"/>
    <property type="match status" value="1"/>
</dbReference>
<sequence length="319" mass="36948">MGESEIMIPCIDFRKGDGFGIEEGGEAWREMGHKVREACENHGCFFILSDQVSSNLRDQMFMIMKTLFNLPEEIKQKHTSPKPYRSYNGKNPITPFFESFGIDDTHLPNITEEFTNLMWPQGNLVYCETLKSMSSKMIELSFLIMKMIMVGYDLPNHYTSDVENMMNANHLRLIKYHVPEERKEESEIITLVAHTDKSALTILCDNEVNALQVQTKTGKWVDIKIPQQGFLVIVGDVLKAWSNGRFHAVTHRVVTNENKERYSLGIFVSPKDEMKVKVHHELIDEKTHPLRYKPFNYGEYMHYYVSTLKHDALEVFASV</sequence>
<feature type="domain" description="Fe2OG dioxygenase" evidence="7">
    <location>
        <begin position="167"/>
        <end position="270"/>
    </location>
</feature>
<accession>A0AAV1XCY9</accession>
<evidence type="ECO:0000313" key="8">
    <source>
        <dbReference type="EMBL" id="CAL0319178.1"/>
    </source>
</evidence>
<dbReference type="GO" id="GO:0016491">
    <property type="term" value="F:oxidoreductase activity"/>
    <property type="evidence" value="ECO:0007669"/>
    <property type="project" value="UniProtKB-KW"/>
</dbReference>
<dbReference type="EMBL" id="CAXHTB010000014">
    <property type="protein sequence ID" value="CAL0319178.1"/>
    <property type="molecule type" value="Genomic_DNA"/>
</dbReference>